<organism evidence="6 7">
    <name type="scientific">Rhodomicrobium udaipurense</name>
    <dbReference type="NCBI Taxonomy" id="1202716"/>
    <lineage>
        <taxon>Bacteria</taxon>
        <taxon>Pseudomonadati</taxon>
        <taxon>Pseudomonadota</taxon>
        <taxon>Alphaproteobacteria</taxon>
        <taxon>Hyphomicrobiales</taxon>
        <taxon>Hyphomicrobiaceae</taxon>
        <taxon>Rhodomicrobium</taxon>
    </lineage>
</organism>
<dbReference type="GO" id="GO:0005975">
    <property type="term" value="P:carbohydrate metabolic process"/>
    <property type="evidence" value="ECO:0007669"/>
    <property type="project" value="InterPro"/>
</dbReference>
<evidence type="ECO:0000259" key="5">
    <source>
        <dbReference type="Pfam" id="PF21958"/>
    </source>
</evidence>
<evidence type="ECO:0000259" key="4">
    <source>
        <dbReference type="Pfam" id="PF21250"/>
    </source>
</evidence>
<sequence>MTATKSFRTPREDGLGLARIANAAGLRIAVLPNGCLFAIEHEDGPRRNLINQVLGSPVGGGIMRILLRVGGAAPRTVEIVGPGAHVAFGADEDRFVWAGETDGLAHRVTLWLHPEQPLWLWRVEVTNASGGEVPCDAILVQDLGLGARGFVMGNEAYASQYIDHTVEPHPRFGPVIMSRQNMTQDGGRHPWVAHGCFDGAASFATDALQLFGPAYRDAASLDLPFGESLPGARLQYETACAIVQSSAAELKPGEAATWTFFALYDVDHTAPTSYADLSRIDSAEGAAGEFFPRDVALAESARDILRDAPPLVCREVVAREDEARKHEEWWSGRLLSWFEGEGAGSRHVVLTEKDRLVKRRHGTILRSSDSLLPEETTLAATAWMHGAFAAQLTIGNTSFHKLFSVSRDPYNIMRSSGVRVLAEIGGAWRLLTLPTRFEMGLADARWIYEHGGGAITVRAASTGEDAALQIEVLVEGAPVRLLVFGNLTLGEFDYAHAGRVEIDDDAKRAAFQPDPDSLWGQQYPDAVYHLTTSTPDAIEAIGGDELLYKDGAARSGPFIALRTRPTNALRLAVTGSMTDAAEAERLAAKYAGGVETRAMLASADVFWSRTTRGARLQSGDSDIAAFDTLLPWLVHNAIIHLTAPHGLEQYSGAAWGTRDVCQGPMEFLLAFRHDETAKEVLRRVIARQSKADSDWPQWFMFDRYAWIAGVPSHGDVIVWPLKAVCDYVEATQDFAFLSEPVAWREPDAAPSSVADHLAAELAEIEARFLPGTHLPRYGEGDWNDTLQPADASLAERMASSWTAALLYQQVSRYADLSARAGDGEQATRLGALAGAIRADFNRWLIRDGVVAGYAIFDGADAEPELLLHPSDKKTGVSYSLIPMNCAIAGGLFTCEQARHHLGVIREHLNFPDGVRLMDKPLPYYGGEERIFRRAESSPFFGREVGQMYIHAHLRWCEAMALMGEDEAFWWGLRVVNPVTVAENLGNAALRQRNCYASSSDAAFSDRYEASAEWERVRAGDIAVEAGWRIYSGGPGLYLDLLIRHLAGVRRSYGDEVTAPFAPPGETVVLALENNARVGGVGSRESGKSMV</sequence>
<evidence type="ECO:0000259" key="3">
    <source>
        <dbReference type="Pfam" id="PF17167"/>
    </source>
</evidence>
<evidence type="ECO:0000313" key="7">
    <source>
        <dbReference type="Proteomes" id="UP000623250"/>
    </source>
</evidence>
<dbReference type="PANTHER" id="PTHR37469">
    <property type="entry name" value="CELLOBIONIC ACID PHOSPHORYLASE-RELATED"/>
    <property type="match status" value="1"/>
</dbReference>
<comment type="caution">
    <text evidence="6">The sequence shown here is derived from an EMBL/GenBank/DDBJ whole genome shotgun (WGS) entry which is preliminary data.</text>
</comment>
<dbReference type="Proteomes" id="UP000623250">
    <property type="component" value="Unassembled WGS sequence"/>
</dbReference>
<dbReference type="InterPro" id="IPR012341">
    <property type="entry name" value="6hp_glycosidase-like_sf"/>
</dbReference>
<dbReference type="PANTHER" id="PTHR37469:SF2">
    <property type="entry name" value="CELLOBIONIC ACID PHOSPHORYLASE"/>
    <property type="match status" value="1"/>
</dbReference>
<accession>A0A8I1KKL0</accession>
<keyword evidence="7" id="KW-1185">Reference proteome</keyword>
<proteinExistence type="predicted"/>
<dbReference type="RefSeq" id="WP_199502242.1">
    <property type="nucleotide sequence ID" value="NZ_JAEMUK010000002.1"/>
</dbReference>
<gene>
    <name evidence="6" type="ORF">JDN41_00670</name>
</gene>
<name>A0A8I1KKL0_9HYPH</name>
<keyword evidence="1" id="KW-0328">Glycosyltransferase</keyword>
<feature type="domain" description="Glycosyl hydrolase 94 catalytic" evidence="3">
    <location>
        <begin position="717"/>
        <end position="983"/>
    </location>
</feature>
<dbReference type="Pfam" id="PF21250">
    <property type="entry name" value="SOGP_2nd"/>
    <property type="match status" value="1"/>
</dbReference>
<dbReference type="InterPro" id="IPR033432">
    <property type="entry name" value="GH94_catalytic"/>
</dbReference>
<dbReference type="SUPFAM" id="SSF48208">
    <property type="entry name" value="Six-hairpin glycosidases"/>
    <property type="match status" value="1"/>
</dbReference>
<dbReference type="Gene3D" id="1.50.10.10">
    <property type="match status" value="1"/>
</dbReference>
<dbReference type="InterPro" id="IPR037018">
    <property type="entry name" value="GH65_N"/>
</dbReference>
<feature type="domain" description="SOGP N-terminal" evidence="5">
    <location>
        <begin position="30"/>
        <end position="261"/>
    </location>
</feature>
<feature type="domain" description="Glycoside phosphorylase super sandwich" evidence="4">
    <location>
        <begin position="324"/>
        <end position="575"/>
    </location>
</feature>
<dbReference type="InterPro" id="IPR008928">
    <property type="entry name" value="6-hairpin_glycosidase_sf"/>
</dbReference>
<protein>
    <submittedName>
        <fullName evidence="6">Cellobiose phosphorylase</fullName>
    </submittedName>
</protein>
<dbReference type="GO" id="GO:0016757">
    <property type="term" value="F:glycosyltransferase activity"/>
    <property type="evidence" value="ECO:0007669"/>
    <property type="project" value="UniProtKB-KW"/>
</dbReference>
<evidence type="ECO:0000256" key="1">
    <source>
        <dbReference type="ARBA" id="ARBA00022676"/>
    </source>
</evidence>
<dbReference type="AlphaFoldDB" id="A0A8I1KKL0"/>
<evidence type="ECO:0000313" key="6">
    <source>
        <dbReference type="EMBL" id="MBJ7542068.1"/>
    </source>
</evidence>
<dbReference type="EMBL" id="JAEMUK010000002">
    <property type="protein sequence ID" value="MBJ7542068.1"/>
    <property type="molecule type" value="Genomic_DNA"/>
</dbReference>
<reference evidence="6 7" key="1">
    <citation type="submission" date="2020-12" db="EMBL/GenBank/DDBJ databases">
        <title>Revised draft genomes of Rhodomicrobium vannielii ATCC 17100 and Rhodomicrobium udaipurense JA643.</title>
        <authorList>
            <person name="Conners E.M."/>
            <person name="Davenport E.J."/>
            <person name="Bose A."/>
        </authorList>
    </citation>
    <scope>NUCLEOTIDE SEQUENCE [LARGE SCALE GENOMIC DNA]</scope>
    <source>
        <strain evidence="6 7">JA643</strain>
    </source>
</reference>
<dbReference type="Pfam" id="PF17167">
    <property type="entry name" value="Glyco_hydro_94"/>
    <property type="match status" value="1"/>
</dbReference>
<dbReference type="Gene3D" id="2.70.98.40">
    <property type="entry name" value="Glycoside hydrolase, family 65, N-terminal domain"/>
    <property type="match status" value="1"/>
</dbReference>
<dbReference type="InterPro" id="IPR052047">
    <property type="entry name" value="GH94_Enzymes"/>
</dbReference>
<dbReference type="Pfam" id="PF21958">
    <property type="entry name" value="SOGP_N"/>
    <property type="match status" value="1"/>
</dbReference>
<evidence type="ECO:0000256" key="2">
    <source>
        <dbReference type="ARBA" id="ARBA00022679"/>
    </source>
</evidence>
<dbReference type="InterPro" id="IPR048771">
    <property type="entry name" value="SOGP_2nd"/>
</dbReference>
<dbReference type="InterPro" id="IPR053831">
    <property type="entry name" value="SOGP_N"/>
</dbReference>
<keyword evidence="2" id="KW-0808">Transferase</keyword>